<keyword evidence="2" id="KW-1185">Reference proteome</keyword>
<protein>
    <submittedName>
        <fullName evidence="1">Uncharacterized protein</fullName>
    </submittedName>
</protein>
<proteinExistence type="predicted"/>
<dbReference type="EMBL" id="BGZK01002717">
    <property type="protein sequence ID" value="GBP95988.1"/>
    <property type="molecule type" value="Genomic_DNA"/>
</dbReference>
<dbReference type="AlphaFoldDB" id="A0A4C2A7B3"/>
<gene>
    <name evidence="1" type="ORF">EVAR_103907_1</name>
</gene>
<organism evidence="1 2">
    <name type="scientific">Eumeta variegata</name>
    <name type="common">Bagworm moth</name>
    <name type="synonym">Eumeta japonica</name>
    <dbReference type="NCBI Taxonomy" id="151549"/>
    <lineage>
        <taxon>Eukaryota</taxon>
        <taxon>Metazoa</taxon>
        <taxon>Ecdysozoa</taxon>
        <taxon>Arthropoda</taxon>
        <taxon>Hexapoda</taxon>
        <taxon>Insecta</taxon>
        <taxon>Pterygota</taxon>
        <taxon>Neoptera</taxon>
        <taxon>Endopterygota</taxon>
        <taxon>Lepidoptera</taxon>
        <taxon>Glossata</taxon>
        <taxon>Ditrysia</taxon>
        <taxon>Tineoidea</taxon>
        <taxon>Psychidae</taxon>
        <taxon>Oiketicinae</taxon>
        <taxon>Eumeta</taxon>
    </lineage>
</organism>
<reference evidence="1 2" key="1">
    <citation type="journal article" date="2019" name="Commun. Biol.">
        <title>The bagworm genome reveals a unique fibroin gene that provides high tensile strength.</title>
        <authorList>
            <person name="Kono N."/>
            <person name="Nakamura H."/>
            <person name="Ohtoshi R."/>
            <person name="Tomita M."/>
            <person name="Numata K."/>
            <person name="Arakawa K."/>
        </authorList>
    </citation>
    <scope>NUCLEOTIDE SEQUENCE [LARGE SCALE GENOMIC DNA]</scope>
</reference>
<accession>A0A4C2A7B3</accession>
<comment type="caution">
    <text evidence="1">The sequence shown here is derived from an EMBL/GenBank/DDBJ whole genome shotgun (WGS) entry which is preliminary data.</text>
</comment>
<sequence>MAIRNPRGMPSALSAFLGVNRVMEEIRLMGGATRWVMETLNHWTKNNSKTGHLTALPQASASRLSAFQFDATTLAFLDRDLANGIHSLPRRANCAKLQPVYFIDTVMS</sequence>
<dbReference type="Proteomes" id="UP000299102">
    <property type="component" value="Unassembled WGS sequence"/>
</dbReference>
<evidence type="ECO:0000313" key="1">
    <source>
        <dbReference type="EMBL" id="GBP95988.1"/>
    </source>
</evidence>
<name>A0A4C2A7B3_EUMVA</name>
<evidence type="ECO:0000313" key="2">
    <source>
        <dbReference type="Proteomes" id="UP000299102"/>
    </source>
</evidence>